<evidence type="ECO:0000256" key="1">
    <source>
        <dbReference type="SAM" id="Phobius"/>
    </source>
</evidence>
<keyword evidence="1" id="KW-0812">Transmembrane</keyword>
<dbReference type="AlphaFoldDB" id="A0AAW3YXJ9"/>
<reference evidence="2" key="2">
    <citation type="journal article" date="2024" name="Toxins">
        <title>Genome Sequence Analysis of Native Xenorhabdus Strains Isolated from Entomopathogenic Nematodes in Argentina.</title>
        <authorList>
            <person name="Palma L."/>
            <person name="Frizzo L."/>
            <person name="Kaiser S."/>
            <person name="Berry C."/>
            <person name="Caballero P."/>
            <person name="Bode H.B."/>
            <person name="Del Valle E.E."/>
        </authorList>
    </citation>
    <scope>NUCLEOTIDE SEQUENCE</scope>
    <source>
        <strain evidence="2">M</strain>
    </source>
</reference>
<keyword evidence="1" id="KW-0472">Membrane</keyword>
<protein>
    <submittedName>
        <fullName evidence="2">YjeO family protein</fullName>
    </submittedName>
</protein>
<dbReference type="EMBL" id="JACXBF010000383">
    <property type="protein sequence ID" value="MBD2801744.1"/>
    <property type="molecule type" value="Genomic_DNA"/>
</dbReference>
<name>A0AAW3YXJ9_9GAMM</name>
<accession>A0AAW3YXJ9</accession>
<proteinExistence type="predicted"/>
<dbReference type="Proteomes" id="UP001193920">
    <property type="component" value="Unassembled WGS sequence"/>
</dbReference>
<gene>
    <name evidence="2" type="ORF">ID854_15130</name>
</gene>
<dbReference type="Pfam" id="PF10840">
    <property type="entry name" value="DUF2645"/>
    <property type="match status" value="1"/>
</dbReference>
<sequence>MSEKGIKYAIYYVICLLIIYVFSYFEEEIYIDGTEIKNACMVHRALVADDVRDVSAPISALFILPLLFKVIRFKFKSLAINAMFLSLVAYWGWRFFIRLMNC</sequence>
<dbReference type="RefSeq" id="WP_323869348.1">
    <property type="nucleotide sequence ID" value="NZ_JACXBF010000383.1"/>
</dbReference>
<organism evidence="2">
    <name type="scientific">Xenorhabdus szentirmaii</name>
    <dbReference type="NCBI Taxonomy" id="290112"/>
    <lineage>
        <taxon>Bacteria</taxon>
        <taxon>Pseudomonadati</taxon>
        <taxon>Pseudomonadota</taxon>
        <taxon>Gammaproteobacteria</taxon>
        <taxon>Enterobacterales</taxon>
        <taxon>Morganellaceae</taxon>
        <taxon>Xenorhabdus</taxon>
    </lineage>
</organism>
<feature type="transmembrane region" description="Helical" evidence="1">
    <location>
        <begin position="54"/>
        <end position="71"/>
    </location>
</feature>
<comment type="caution">
    <text evidence="2">The sequence shown here is derived from an EMBL/GenBank/DDBJ whole genome shotgun (WGS) entry which is preliminary data.</text>
</comment>
<evidence type="ECO:0000313" key="2">
    <source>
        <dbReference type="EMBL" id="MBD2801744.1"/>
    </source>
</evidence>
<feature type="transmembrane region" description="Helical" evidence="1">
    <location>
        <begin position="78"/>
        <end position="97"/>
    </location>
</feature>
<feature type="transmembrane region" description="Helical" evidence="1">
    <location>
        <begin position="9"/>
        <end position="25"/>
    </location>
</feature>
<dbReference type="InterPro" id="IPR022553">
    <property type="entry name" value="DUF2645"/>
</dbReference>
<keyword evidence="1" id="KW-1133">Transmembrane helix</keyword>
<reference evidence="2" key="1">
    <citation type="submission" date="2020-09" db="EMBL/GenBank/DDBJ databases">
        <authorList>
            <person name="Palma L."/>
            <person name="Caballero P."/>
            <person name="Berry C."/>
            <person name="Del Valle E."/>
        </authorList>
    </citation>
    <scope>NUCLEOTIDE SEQUENCE</scope>
    <source>
        <strain evidence="2">M</strain>
    </source>
</reference>